<feature type="domain" description="PglD N-terminal" evidence="3">
    <location>
        <begin position="18"/>
        <end position="88"/>
    </location>
</feature>
<feature type="active site" description="Proton acceptor" evidence="1">
    <location>
        <position position="146"/>
    </location>
</feature>
<proteinExistence type="predicted"/>
<evidence type="ECO:0000256" key="1">
    <source>
        <dbReference type="PIRSR" id="PIRSR620019-1"/>
    </source>
</evidence>
<feature type="site" description="Increases basicity of active site His" evidence="1">
    <location>
        <position position="147"/>
    </location>
</feature>
<evidence type="ECO:0000313" key="5">
    <source>
        <dbReference type="Proteomes" id="UP000000788"/>
    </source>
</evidence>
<dbReference type="InterPro" id="IPR050179">
    <property type="entry name" value="Trans_hexapeptide_repeat"/>
</dbReference>
<dbReference type="STRING" id="93059.P9211_01411"/>
<dbReference type="GO" id="GO:0016740">
    <property type="term" value="F:transferase activity"/>
    <property type="evidence" value="ECO:0007669"/>
    <property type="project" value="UniProtKB-KW"/>
</dbReference>
<keyword evidence="4" id="KW-0808">Transferase</keyword>
<dbReference type="GO" id="GO:0031470">
    <property type="term" value="C:carboxysome"/>
    <property type="evidence" value="ECO:0007669"/>
    <property type="project" value="UniProtKB-ARBA"/>
</dbReference>
<dbReference type="PANTHER" id="PTHR43300:SF7">
    <property type="entry name" value="UDP-N-ACETYLBACILLOSAMINE N-ACETYLTRANSFERASE"/>
    <property type="match status" value="1"/>
</dbReference>
<dbReference type="RefSeq" id="WP_012194697.1">
    <property type="nucleotide sequence ID" value="NC_009976.1"/>
</dbReference>
<evidence type="ECO:0000259" key="3">
    <source>
        <dbReference type="Pfam" id="PF17836"/>
    </source>
</evidence>
<keyword evidence="5" id="KW-1185">Reference proteome</keyword>
<dbReference type="KEGG" id="pmj:P9211_01411"/>
<dbReference type="InterPro" id="IPR041561">
    <property type="entry name" value="PglD_N"/>
</dbReference>
<organism evidence="4 5">
    <name type="scientific">Prochlorococcus marinus (strain MIT 9211)</name>
    <dbReference type="NCBI Taxonomy" id="93059"/>
    <lineage>
        <taxon>Bacteria</taxon>
        <taxon>Bacillati</taxon>
        <taxon>Cyanobacteriota</taxon>
        <taxon>Cyanophyceae</taxon>
        <taxon>Synechococcales</taxon>
        <taxon>Prochlorococcaceae</taxon>
        <taxon>Prochlorococcus</taxon>
    </lineage>
</organism>
<dbReference type="Pfam" id="PF17836">
    <property type="entry name" value="PglD_N"/>
    <property type="match status" value="1"/>
</dbReference>
<dbReference type="InterPro" id="IPR020019">
    <property type="entry name" value="AcTrfase_PglD-like"/>
</dbReference>
<dbReference type="SUPFAM" id="SSF51161">
    <property type="entry name" value="Trimeric LpxA-like enzymes"/>
    <property type="match status" value="1"/>
</dbReference>
<dbReference type="InterPro" id="IPR011004">
    <property type="entry name" value="Trimer_LpxA-like_sf"/>
</dbReference>
<dbReference type="GO" id="GO:0043886">
    <property type="term" value="F:structural constituent of carboxysome shell"/>
    <property type="evidence" value="ECO:0007669"/>
    <property type="project" value="UniProtKB-ARBA"/>
</dbReference>
<evidence type="ECO:0000256" key="2">
    <source>
        <dbReference type="PIRSR" id="PIRSR620019-2"/>
    </source>
</evidence>
<dbReference type="Gene3D" id="2.160.10.10">
    <property type="entry name" value="Hexapeptide repeat proteins"/>
    <property type="match status" value="1"/>
</dbReference>
<feature type="binding site" evidence="2">
    <location>
        <position position="77"/>
    </location>
    <ligand>
        <name>substrate</name>
    </ligand>
</feature>
<dbReference type="OrthoDB" id="9801697at2"/>
<reference evidence="4 5" key="1">
    <citation type="journal article" date="2007" name="PLoS Genet.">
        <title>Patterns and implications of gene gain and loss in the evolution of Prochlorococcus.</title>
        <authorList>
            <person name="Kettler G.C."/>
            <person name="Martiny A.C."/>
            <person name="Huang K."/>
            <person name="Zucker J."/>
            <person name="Coleman M.L."/>
            <person name="Rodrigue S."/>
            <person name="Chen F."/>
            <person name="Lapidus A."/>
            <person name="Ferriera S."/>
            <person name="Johnson J."/>
            <person name="Steglich C."/>
            <person name="Church G.M."/>
            <person name="Richardson P."/>
            <person name="Chisholm S.W."/>
        </authorList>
    </citation>
    <scope>NUCLEOTIDE SEQUENCE [LARGE SCALE GENOMIC DNA]</scope>
    <source>
        <strain evidence="5">MIT 9211</strain>
    </source>
</reference>
<dbReference type="EMBL" id="CP000878">
    <property type="protein sequence ID" value="ABX08072.1"/>
    <property type="molecule type" value="Genomic_DNA"/>
</dbReference>
<dbReference type="Proteomes" id="UP000000788">
    <property type="component" value="Chromosome"/>
</dbReference>
<gene>
    <name evidence="4" type="ordered locus">P9211_01411</name>
</gene>
<dbReference type="Gene3D" id="3.40.50.20">
    <property type="match status" value="1"/>
</dbReference>
<name>A9BCY4_PROM4</name>
<protein>
    <submittedName>
        <fullName evidence="4">Carbonic anhydrase/acetyltransferase, isoleucine patch superfamily</fullName>
    </submittedName>
</protein>
<dbReference type="CDD" id="cd03360">
    <property type="entry name" value="LbH_AT_putative"/>
    <property type="match status" value="1"/>
</dbReference>
<dbReference type="NCBIfam" id="TIGR03570">
    <property type="entry name" value="NeuD_NnaD"/>
    <property type="match status" value="1"/>
</dbReference>
<dbReference type="PANTHER" id="PTHR43300">
    <property type="entry name" value="ACETYLTRANSFERASE"/>
    <property type="match status" value="1"/>
</dbReference>
<evidence type="ECO:0000313" key="4">
    <source>
        <dbReference type="EMBL" id="ABX08072.1"/>
    </source>
</evidence>
<dbReference type="HOGENOM" id="CLU_081811_2_0_3"/>
<feature type="binding site" evidence="2">
    <location>
        <position position="176"/>
    </location>
    <ligand>
        <name>acetyl-CoA</name>
        <dbReference type="ChEBI" id="CHEBI:57288"/>
    </ligand>
</feature>
<sequence>MPSSINLSSSNQFDFKQQLLVLGCGGHSKVVTEVAEAIGFNYITYMDTSKEEKIFFGKQIVKQVNENYNGYFFVAIGDNYVRQKVYNQFITAHKRAKCISLIHPKSCISFRTSIGEGSIIMPLSVVNSSTTLGKCVIVNTSSSVDHDSVLMDFSSLAPGVHMGGNVSVVIRSVISIGSSIKHGVEIGNDVVVGSSSLVLDDIEDNSVAYGIPSRFIRKRKLGEQYL</sequence>
<dbReference type="AlphaFoldDB" id="A9BCY4"/>
<accession>A9BCY4</accession>
<dbReference type="eggNOG" id="COG0110">
    <property type="taxonomic scope" value="Bacteria"/>
</dbReference>